<organism evidence="1 2">
    <name type="scientific">Streblomastix strix</name>
    <dbReference type="NCBI Taxonomy" id="222440"/>
    <lineage>
        <taxon>Eukaryota</taxon>
        <taxon>Metamonada</taxon>
        <taxon>Preaxostyla</taxon>
        <taxon>Oxymonadida</taxon>
        <taxon>Streblomastigidae</taxon>
        <taxon>Streblomastix</taxon>
    </lineage>
</organism>
<dbReference type="Gene3D" id="1.25.10.10">
    <property type="entry name" value="Leucine-rich Repeat Variant"/>
    <property type="match status" value="1"/>
</dbReference>
<evidence type="ECO:0000313" key="1">
    <source>
        <dbReference type="EMBL" id="KAA6355681.1"/>
    </source>
</evidence>
<comment type="caution">
    <text evidence="1">The sequence shown here is derived from an EMBL/GenBank/DDBJ whole genome shotgun (WGS) entry which is preliminary data.</text>
</comment>
<feature type="non-terminal residue" evidence="1">
    <location>
        <position position="299"/>
    </location>
</feature>
<dbReference type="Proteomes" id="UP000324800">
    <property type="component" value="Unassembled WGS sequence"/>
</dbReference>
<reference evidence="1 2" key="1">
    <citation type="submission" date="2019-03" db="EMBL/GenBank/DDBJ databases">
        <title>Single cell metagenomics reveals metabolic interactions within the superorganism composed of flagellate Streblomastix strix and complex community of Bacteroidetes bacteria on its surface.</title>
        <authorList>
            <person name="Treitli S.C."/>
            <person name="Kolisko M."/>
            <person name="Husnik F."/>
            <person name="Keeling P."/>
            <person name="Hampl V."/>
        </authorList>
    </citation>
    <scope>NUCLEOTIDE SEQUENCE [LARGE SCALE GENOMIC DNA]</scope>
    <source>
        <strain evidence="1">ST1C</strain>
    </source>
</reference>
<proteinExistence type="predicted"/>
<dbReference type="InterPro" id="IPR016024">
    <property type="entry name" value="ARM-type_fold"/>
</dbReference>
<accession>A0A5J4TDH3</accession>
<dbReference type="EMBL" id="SNRW01034222">
    <property type="protein sequence ID" value="KAA6355681.1"/>
    <property type="molecule type" value="Genomic_DNA"/>
</dbReference>
<protein>
    <submittedName>
        <fullName evidence="1">Uncharacterized protein</fullName>
    </submittedName>
</protein>
<dbReference type="AlphaFoldDB" id="A0A5J4TDH3"/>
<gene>
    <name evidence="1" type="ORF">EZS28_048792</name>
</gene>
<dbReference type="InterPro" id="IPR011989">
    <property type="entry name" value="ARM-like"/>
</dbReference>
<evidence type="ECO:0000313" key="2">
    <source>
        <dbReference type="Proteomes" id="UP000324800"/>
    </source>
</evidence>
<name>A0A5J4TDH3_9EUKA</name>
<sequence length="299" mass="34650">MESFLIQSRQFEDKSQTLDILNKVCENVSILIDENFEAIDFCFRTNLVQELIQILNDDIKFEDVTFNHINALKCFGVFGTIAQRKKLSDLGVSRAIVKYLKSQDEKVTEFTATVLAKCIFNEWTTAEDETTCIDQPLYDFHPFPHYDNLGQDGVIDALFEDGFLNGRNGKTKQLSAECLAYIYSSKTLPEQLRVKLISHLKEINDEEIKKDNFIEQLIRKAGLLKISKSCRDKDTYDSINNLIEAHKPELFQYNSELENDNIILSYSKPSNQFSTNSRWTKSDFKIEKKLEGYEFSTMY</sequence>
<dbReference type="SUPFAM" id="SSF48371">
    <property type="entry name" value="ARM repeat"/>
    <property type="match status" value="1"/>
</dbReference>